<protein>
    <submittedName>
        <fullName evidence="1 3">Uncharacterized protein</fullName>
    </submittedName>
</protein>
<organism evidence="3">
    <name type="scientific">Brugia timori</name>
    <dbReference type="NCBI Taxonomy" id="42155"/>
    <lineage>
        <taxon>Eukaryota</taxon>
        <taxon>Metazoa</taxon>
        <taxon>Ecdysozoa</taxon>
        <taxon>Nematoda</taxon>
        <taxon>Chromadorea</taxon>
        <taxon>Rhabditida</taxon>
        <taxon>Spirurina</taxon>
        <taxon>Spiruromorpha</taxon>
        <taxon>Filarioidea</taxon>
        <taxon>Onchocercidae</taxon>
        <taxon>Brugia</taxon>
    </lineage>
</organism>
<evidence type="ECO:0000313" key="3">
    <source>
        <dbReference type="WBParaSite" id="BTMF_0001068101-mRNA-1"/>
    </source>
</evidence>
<dbReference type="Proteomes" id="UP000280834">
    <property type="component" value="Unassembled WGS sequence"/>
</dbReference>
<reference evidence="1 2" key="2">
    <citation type="submission" date="2018-11" db="EMBL/GenBank/DDBJ databases">
        <authorList>
            <consortium name="Pathogen Informatics"/>
        </authorList>
    </citation>
    <scope>NUCLEOTIDE SEQUENCE [LARGE SCALE GENOMIC DNA]</scope>
</reference>
<evidence type="ECO:0000313" key="2">
    <source>
        <dbReference type="Proteomes" id="UP000280834"/>
    </source>
</evidence>
<name>A0A0R3QSH9_9BILA</name>
<reference evidence="3" key="1">
    <citation type="submission" date="2017-02" db="UniProtKB">
        <authorList>
            <consortium name="WormBaseParasite"/>
        </authorList>
    </citation>
    <scope>IDENTIFICATION</scope>
</reference>
<dbReference type="AlphaFoldDB" id="A0A0R3QSH9"/>
<dbReference type="EMBL" id="UZAG01016560">
    <property type="protein sequence ID" value="VDO29176.1"/>
    <property type="molecule type" value="Genomic_DNA"/>
</dbReference>
<gene>
    <name evidence="1" type="ORF">BTMF_LOCUS8715</name>
</gene>
<evidence type="ECO:0000313" key="1">
    <source>
        <dbReference type="EMBL" id="VDO29176.1"/>
    </source>
</evidence>
<keyword evidence="2" id="KW-1185">Reference proteome</keyword>
<dbReference type="WBParaSite" id="BTMF_0001068101-mRNA-1">
    <property type="protein sequence ID" value="BTMF_0001068101-mRNA-1"/>
    <property type="gene ID" value="BTMF_0001068101"/>
</dbReference>
<accession>A0A0R3QSH9</accession>
<proteinExistence type="predicted"/>
<sequence>MNTGKDQKFAGEIDKRVVGVLLCKHPRGKLGNLIFEPLSNYLEEILNSVLVDHYLIFYEHSKMRASAALCSFNSTSSNRISFLDCSRSCQCN</sequence>